<organism evidence="3 4">
    <name type="scientific">Streptomyces sudanensis</name>
    <dbReference type="NCBI Taxonomy" id="436397"/>
    <lineage>
        <taxon>Bacteria</taxon>
        <taxon>Bacillati</taxon>
        <taxon>Actinomycetota</taxon>
        <taxon>Actinomycetes</taxon>
        <taxon>Kitasatosporales</taxon>
        <taxon>Streptomycetaceae</taxon>
        <taxon>Streptomyces</taxon>
    </lineage>
</organism>
<accession>A0ABY4TCX2</accession>
<feature type="chain" id="PRO_5046053942" description="Sporulation delaying protein family toxin" evidence="2">
    <location>
        <begin position="29"/>
        <end position="193"/>
    </location>
</feature>
<protein>
    <recommendedName>
        <fullName evidence="5">Sporulation delaying protein family toxin</fullName>
    </recommendedName>
</protein>
<evidence type="ECO:0000313" key="3">
    <source>
        <dbReference type="EMBL" id="URN16797.1"/>
    </source>
</evidence>
<evidence type="ECO:0000256" key="1">
    <source>
        <dbReference type="SAM" id="Phobius"/>
    </source>
</evidence>
<proteinExistence type="predicted"/>
<dbReference type="EMBL" id="CP095474">
    <property type="protein sequence ID" value="URN16797.1"/>
    <property type="molecule type" value="Genomic_DNA"/>
</dbReference>
<dbReference type="RefSeq" id="WP_010476057.1">
    <property type="nucleotide sequence ID" value="NZ_CP095474.1"/>
</dbReference>
<feature type="transmembrane region" description="Helical" evidence="1">
    <location>
        <begin position="143"/>
        <end position="163"/>
    </location>
</feature>
<dbReference type="Proteomes" id="UP001056383">
    <property type="component" value="Chromosome"/>
</dbReference>
<sequence length="193" mass="20381">MSTRRRFTCFSLVLALAVGGVTIGNANAGPVDAPRSAAADSPSWDAATVFRGIFFGQGPVAARIPAHYFPGVKPASPEQRRAVDRLMAQVEHRHPGTVGAVAAAIDSGSPQRTREAIRAAAAHLNEVVKSSGAAEALVNPNCAAMIAGAFYFVVVYFAMFRYYDVDWGSVGASGNRTLENERFVVDVLNGLGK</sequence>
<keyword evidence="1" id="KW-1133">Transmembrane helix</keyword>
<feature type="signal peptide" evidence="2">
    <location>
        <begin position="1"/>
        <end position="28"/>
    </location>
</feature>
<dbReference type="Pfam" id="PF26137">
    <property type="entry name" value="Toxin_SdpC"/>
    <property type="match status" value="1"/>
</dbReference>
<keyword evidence="4" id="KW-1185">Reference proteome</keyword>
<name>A0ABY4TCX2_9ACTN</name>
<keyword evidence="1" id="KW-0812">Transmembrane</keyword>
<reference evidence="3" key="1">
    <citation type="submission" date="2022-04" db="EMBL/GenBank/DDBJ databases">
        <title>Systematic whole-genome sequencing reveals an unexpected diversity among actinomycetoma pathogens and provides insights into their antibacterial susceptibilities.</title>
        <authorList>
            <person name="Watson A.K."/>
            <person name="Kepplinger B."/>
            <person name="Bakhiet S.M."/>
            <person name="Mhmoud N.A."/>
            <person name="Chapman J."/>
            <person name="Allenby N."/>
            <person name="Mickiewicz K."/>
            <person name="Goodfellow M."/>
            <person name="Fahal A.H."/>
            <person name="Errington J."/>
        </authorList>
    </citation>
    <scope>NUCLEOTIDE SEQUENCE</scope>
    <source>
        <strain evidence="3">SD 504</strain>
    </source>
</reference>
<keyword evidence="2" id="KW-0732">Signal</keyword>
<evidence type="ECO:0000313" key="4">
    <source>
        <dbReference type="Proteomes" id="UP001056383"/>
    </source>
</evidence>
<keyword evidence="1" id="KW-0472">Membrane</keyword>
<dbReference type="InterPro" id="IPR023888">
    <property type="entry name" value="SdpC-like"/>
</dbReference>
<gene>
    <name evidence="3" type="ORF">MW084_13625</name>
</gene>
<evidence type="ECO:0008006" key="5">
    <source>
        <dbReference type="Google" id="ProtNLM"/>
    </source>
</evidence>
<evidence type="ECO:0000256" key="2">
    <source>
        <dbReference type="SAM" id="SignalP"/>
    </source>
</evidence>